<dbReference type="EMBL" id="AYRZ02000006">
    <property type="protein sequence ID" value="PHT78473.1"/>
    <property type="molecule type" value="Genomic_DNA"/>
</dbReference>
<evidence type="ECO:0000313" key="2">
    <source>
        <dbReference type="EMBL" id="PHT78473.1"/>
    </source>
</evidence>
<feature type="chain" id="PRO_5013780720" evidence="1">
    <location>
        <begin position="27"/>
        <end position="81"/>
    </location>
</feature>
<evidence type="ECO:0000313" key="3">
    <source>
        <dbReference type="Proteomes" id="UP000222542"/>
    </source>
</evidence>
<dbReference type="Gramene" id="PHT78473">
    <property type="protein sequence ID" value="PHT78473"/>
    <property type="gene ID" value="T459_16525"/>
</dbReference>
<dbReference type="InterPro" id="IPR036186">
    <property type="entry name" value="Serpin_sf"/>
</dbReference>
<keyword evidence="1" id="KW-0732">Signal</keyword>
<protein>
    <submittedName>
        <fullName evidence="2">Uncharacterized protein</fullName>
    </submittedName>
</protein>
<name>A0A2G2Z8Y4_CAPAN</name>
<dbReference type="Proteomes" id="UP000222542">
    <property type="component" value="Unassembled WGS sequence"/>
</dbReference>
<evidence type="ECO:0000256" key="1">
    <source>
        <dbReference type="SAM" id="SignalP"/>
    </source>
</evidence>
<dbReference type="AlphaFoldDB" id="A0A2G2Z8Y4"/>
<proteinExistence type="predicted"/>
<accession>A0A2G2Z8Y4</accession>
<organism evidence="2 3">
    <name type="scientific">Capsicum annuum</name>
    <name type="common">Capsicum pepper</name>
    <dbReference type="NCBI Taxonomy" id="4072"/>
    <lineage>
        <taxon>Eukaryota</taxon>
        <taxon>Viridiplantae</taxon>
        <taxon>Streptophyta</taxon>
        <taxon>Embryophyta</taxon>
        <taxon>Tracheophyta</taxon>
        <taxon>Spermatophyta</taxon>
        <taxon>Magnoliopsida</taxon>
        <taxon>eudicotyledons</taxon>
        <taxon>Gunneridae</taxon>
        <taxon>Pentapetalae</taxon>
        <taxon>asterids</taxon>
        <taxon>lamiids</taxon>
        <taxon>Solanales</taxon>
        <taxon>Solanaceae</taxon>
        <taxon>Solanoideae</taxon>
        <taxon>Capsiceae</taxon>
        <taxon>Capsicum</taxon>
    </lineage>
</organism>
<reference evidence="2 3" key="1">
    <citation type="journal article" date="2014" name="Nat. Genet.">
        <title>Genome sequence of the hot pepper provides insights into the evolution of pungency in Capsicum species.</title>
        <authorList>
            <person name="Kim S."/>
            <person name="Park M."/>
            <person name="Yeom S.I."/>
            <person name="Kim Y.M."/>
            <person name="Lee J.M."/>
            <person name="Lee H.A."/>
            <person name="Seo E."/>
            <person name="Choi J."/>
            <person name="Cheong K."/>
            <person name="Kim K.T."/>
            <person name="Jung K."/>
            <person name="Lee G.W."/>
            <person name="Oh S.K."/>
            <person name="Bae C."/>
            <person name="Kim S.B."/>
            <person name="Lee H.Y."/>
            <person name="Kim S.Y."/>
            <person name="Kim M.S."/>
            <person name="Kang B.C."/>
            <person name="Jo Y.D."/>
            <person name="Yang H.B."/>
            <person name="Jeong H.J."/>
            <person name="Kang W.H."/>
            <person name="Kwon J.K."/>
            <person name="Shin C."/>
            <person name="Lim J.Y."/>
            <person name="Park J.H."/>
            <person name="Huh J.H."/>
            <person name="Kim J.S."/>
            <person name="Kim B.D."/>
            <person name="Cohen O."/>
            <person name="Paran I."/>
            <person name="Suh M.C."/>
            <person name="Lee S.B."/>
            <person name="Kim Y.K."/>
            <person name="Shin Y."/>
            <person name="Noh S.J."/>
            <person name="Park J."/>
            <person name="Seo Y.S."/>
            <person name="Kwon S.Y."/>
            <person name="Kim H.A."/>
            <person name="Park J.M."/>
            <person name="Kim H.J."/>
            <person name="Choi S.B."/>
            <person name="Bosland P.W."/>
            <person name="Reeves G."/>
            <person name="Jo S.H."/>
            <person name="Lee B.W."/>
            <person name="Cho H.T."/>
            <person name="Choi H.S."/>
            <person name="Lee M.S."/>
            <person name="Yu Y."/>
            <person name="Do Choi Y."/>
            <person name="Park B.S."/>
            <person name="van Deynze A."/>
            <person name="Ashrafi H."/>
            <person name="Hill T."/>
            <person name="Kim W.T."/>
            <person name="Pai H.S."/>
            <person name="Ahn H.K."/>
            <person name="Yeam I."/>
            <person name="Giovannoni J.J."/>
            <person name="Rose J.K."/>
            <person name="Sorensen I."/>
            <person name="Lee S.J."/>
            <person name="Kim R.W."/>
            <person name="Choi I.Y."/>
            <person name="Choi B.S."/>
            <person name="Lim J.S."/>
            <person name="Lee Y.H."/>
            <person name="Choi D."/>
        </authorList>
    </citation>
    <scope>NUCLEOTIDE SEQUENCE [LARGE SCALE GENOMIC DNA]</scope>
    <source>
        <strain evidence="3">cv. CM334</strain>
    </source>
</reference>
<dbReference type="SUPFAM" id="SSF56574">
    <property type="entry name" value="Serpins"/>
    <property type="match status" value="1"/>
</dbReference>
<gene>
    <name evidence="2" type="ORF">T459_16525</name>
</gene>
<dbReference type="STRING" id="4072.A0A2G2Z8Y4"/>
<feature type="signal peptide" evidence="1">
    <location>
        <begin position="1"/>
        <end position="26"/>
    </location>
</feature>
<reference evidence="2 3" key="2">
    <citation type="journal article" date="2017" name="Genome Biol.">
        <title>New reference genome sequences of hot pepper reveal the massive evolution of plant disease-resistance genes by retroduplication.</title>
        <authorList>
            <person name="Kim S."/>
            <person name="Park J."/>
            <person name="Yeom S.I."/>
            <person name="Kim Y.M."/>
            <person name="Seo E."/>
            <person name="Kim K.T."/>
            <person name="Kim M.S."/>
            <person name="Lee J.M."/>
            <person name="Cheong K."/>
            <person name="Shin H.S."/>
            <person name="Kim S.B."/>
            <person name="Han K."/>
            <person name="Lee J."/>
            <person name="Park M."/>
            <person name="Lee H.A."/>
            <person name="Lee H.Y."/>
            <person name="Lee Y."/>
            <person name="Oh S."/>
            <person name="Lee J.H."/>
            <person name="Choi E."/>
            <person name="Choi E."/>
            <person name="Lee S.E."/>
            <person name="Jeon J."/>
            <person name="Kim H."/>
            <person name="Choi G."/>
            <person name="Song H."/>
            <person name="Lee J."/>
            <person name="Lee S.C."/>
            <person name="Kwon J.K."/>
            <person name="Lee H.Y."/>
            <person name="Koo N."/>
            <person name="Hong Y."/>
            <person name="Kim R.W."/>
            <person name="Kang W.H."/>
            <person name="Huh J.H."/>
            <person name="Kang B.C."/>
            <person name="Yang T.J."/>
            <person name="Lee Y.H."/>
            <person name="Bennetzen J.L."/>
            <person name="Choi D."/>
        </authorList>
    </citation>
    <scope>NUCLEOTIDE SEQUENCE [LARGE SCALE GENOMIC DNA]</scope>
    <source>
        <strain evidence="3">cv. CM334</strain>
    </source>
</reference>
<keyword evidence="3" id="KW-1185">Reference proteome</keyword>
<comment type="caution">
    <text evidence="2">The sequence shown here is derived from an EMBL/GenBank/DDBJ whole genome shotgun (WGS) entry which is preliminary data.</text>
</comment>
<sequence>MNSVPPNLKYHFSFKLLKFWLSVVLSFFGNGLIEMVDSPVGSNLYVCSIFHKSFIEVNEKGTQIVTANAGVVKLLRIHACY</sequence>
<dbReference type="Gene3D" id="6.20.40.10">
    <property type="match status" value="1"/>
</dbReference>